<evidence type="ECO:0000256" key="7">
    <source>
        <dbReference type="SAM" id="Phobius"/>
    </source>
</evidence>
<evidence type="ECO:0000256" key="6">
    <source>
        <dbReference type="PROSITE-ProRule" id="PRU00433"/>
    </source>
</evidence>
<dbReference type="GO" id="GO:0005506">
    <property type="term" value="F:iron ion binding"/>
    <property type="evidence" value="ECO:0007669"/>
    <property type="project" value="InterPro"/>
</dbReference>
<sequence>MSSQDPKDNKDFKSTNDRLIEHSYDGIQEYDNPMPRWWLLTFAGTIIFSVIYVFNIGPVGNGKGRIADYEDDVKKFAAAHPAPTGEISGDKLLAMVKDKDALHEGEEEFKKYCASCHRMDAGGLIGPNLTDNAWIHGGRITDIYKTVTNGVLEKGMPAWGTMLKPEQVEQVVAYVASLQGSNPANPKAPQGPPVTP</sequence>
<keyword evidence="2 6" id="KW-0349">Heme</keyword>
<evidence type="ECO:0000256" key="3">
    <source>
        <dbReference type="ARBA" id="ARBA00022723"/>
    </source>
</evidence>
<dbReference type="PANTHER" id="PTHR33751">
    <property type="entry name" value="CBB3-TYPE CYTOCHROME C OXIDASE SUBUNIT FIXP"/>
    <property type="match status" value="1"/>
</dbReference>
<dbReference type="InterPro" id="IPR038414">
    <property type="entry name" value="CcoP_N_sf"/>
</dbReference>
<evidence type="ECO:0000313" key="9">
    <source>
        <dbReference type="EMBL" id="QJR37022.1"/>
    </source>
</evidence>
<reference evidence="9 10" key="1">
    <citation type="submission" date="2020-05" db="EMBL/GenBank/DDBJ databases">
        <title>Complete genome sequence of Gemmatimonas greenlandica TET16.</title>
        <authorList>
            <person name="Zeng Y."/>
        </authorList>
    </citation>
    <scope>NUCLEOTIDE SEQUENCE [LARGE SCALE GENOMIC DNA]</scope>
    <source>
        <strain evidence="9 10">TET16</strain>
    </source>
</reference>
<organism evidence="9 10">
    <name type="scientific">Gemmatimonas groenlandica</name>
    <dbReference type="NCBI Taxonomy" id="2732249"/>
    <lineage>
        <taxon>Bacteria</taxon>
        <taxon>Pseudomonadati</taxon>
        <taxon>Gemmatimonadota</taxon>
        <taxon>Gemmatimonadia</taxon>
        <taxon>Gemmatimonadales</taxon>
        <taxon>Gemmatimonadaceae</taxon>
        <taxon>Gemmatimonas</taxon>
    </lineage>
</organism>
<dbReference type="PANTHER" id="PTHR33751:SF1">
    <property type="entry name" value="CBB3-TYPE CYTOCHROME C OXIDASE SUBUNIT FIXP"/>
    <property type="match status" value="1"/>
</dbReference>
<dbReference type="PROSITE" id="PS51007">
    <property type="entry name" value="CYTC"/>
    <property type="match status" value="1"/>
</dbReference>
<evidence type="ECO:0000256" key="1">
    <source>
        <dbReference type="ARBA" id="ARBA00022448"/>
    </source>
</evidence>
<dbReference type="AlphaFoldDB" id="A0A6M4IVX5"/>
<dbReference type="Gene3D" id="6.10.280.130">
    <property type="match status" value="1"/>
</dbReference>
<keyword evidence="1" id="KW-0813">Transport</keyword>
<dbReference type="InterPro" id="IPR032858">
    <property type="entry name" value="CcoP_N"/>
</dbReference>
<feature type="domain" description="Cytochrome c" evidence="8">
    <location>
        <begin position="100"/>
        <end position="179"/>
    </location>
</feature>
<evidence type="ECO:0000256" key="4">
    <source>
        <dbReference type="ARBA" id="ARBA00022982"/>
    </source>
</evidence>
<dbReference type="InterPro" id="IPR009056">
    <property type="entry name" value="Cyt_c-like_dom"/>
</dbReference>
<dbReference type="Gene3D" id="1.10.760.10">
    <property type="entry name" value="Cytochrome c-like domain"/>
    <property type="match status" value="1"/>
</dbReference>
<dbReference type="InterPro" id="IPR008168">
    <property type="entry name" value="Cyt_C_IC"/>
</dbReference>
<proteinExistence type="predicted"/>
<evidence type="ECO:0000313" key="10">
    <source>
        <dbReference type="Proteomes" id="UP000500938"/>
    </source>
</evidence>
<keyword evidence="5 6" id="KW-0408">Iron</keyword>
<keyword evidence="7" id="KW-0472">Membrane</keyword>
<name>A0A6M4IVX5_9BACT</name>
<evidence type="ECO:0000256" key="5">
    <source>
        <dbReference type="ARBA" id="ARBA00023004"/>
    </source>
</evidence>
<keyword evidence="7" id="KW-0812">Transmembrane</keyword>
<dbReference type="Pfam" id="PF13442">
    <property type="entry name" value="Cytochrome_CBB3"/>
    <property type="match status" value="1"/>
</dbReference>
<dbReference type="InterPro" id="IPR050597">
    <property type="entry name" value="Cytochrome_c_Oxidase_Subunit"/>
</dbReference>
<keyword evidence="7" id="KW-1133">Transmembrane helix</keyword>
<evidence type="ECO:0000259" key="8">
    <source>
        <dbReference type="PROSITE" id="PS51007"/>
    </source>
</evidence>
<accession>A0A6M4IVX5</accession>
<keyword evidence="3 6" id="KW-0479">Metal-binding</keyword>
<gene>
    <name evidence="9" type="ORF">HKW67_16600</name>
</gene>
<dbReference type="RefSeq" id="WP_171226455.1">
    <property type="nucleotide sequence ID" value="NZ_CP053085.1"/>
</dbReference>
<feature type="transmembrane region" description="Helical" evidence="7">
    <location>
        <begin position="37"/>
        <end position="56"/>
    </location>
</feature>
<protein>
    <submittedName>
        <fullName evidence="9">C-type cytochrome</fullName>
    </submittedName>
</protein>
<dbReference type="InterPro" id="IPR036909">
    <property type="entry name" value="Cyt_c-like_dom_sf"/>
</dbReference>
<dbReference type="PRINTS" id="PR00605">
    <property type="entry name" value="CYTCHROMECIC"/>
</dbReference>
<keyword evidence="4" id="KW-0249">Electron transport</keyword>
<dbReference type="SUPFAM" id="SSF46626">
    <property type="entry name" value="Cytochrome c"/>
    <property type="match status" value="1"/>
</dbReference>
<dbReference type="KEGG" id="ggr:HKW67_16600"/>
<dbReference type="GO" id="GO:0009055">
    <property type="term" value="F:electron transfer activity"/>
    <property type="evidence" value="ECO:0007669"/>
    <property type="project" value="InterPro"/>
</dbReference>
<keyword evidence="10" id="KW-1185">Reference proteome</keyword>
<evidence type="ECO:0000256" key="2">
    <source>
        <dbReference type="ARBA" id="ARBA00022617"/>
    </source>
</evidence>
<dbReference type="Pfam" id="PF14715">
    <property type="entry name" value="FixP_N"/>
    <property type="match status" value="1"/>
</dbReference>
<dbReference type="Proteomes" id="UP000500938">
    <property type="component" value="Chromosome"/>
</dbReference>
<dbReference type="GO" id="GO:0020037">
    <property type="term" value="F:heme binding"/>
    <property type="evidence" value="ECO:0007669"/>
    <property type="project" value="InterPro"/>
</dbReference>
<dbReference type="EMBL" id="CP053085">
    <property type="protein sequence ID" value="QJR37022.1"/>
    <property type="molecule type" value="Genomic_DNA"/>
</dbReference>